<dbReference type="GeneID" id="113495206"/>
<dbReference type="Proteomes" id="UP000322000">
    <property type="component" value="Chromosome 1"/>
</dbReference>
<evidence type="ECO:0000313" key="3">
    <source>
        <dbReference type="RefSeq" id="XP_026729638.1"/>
    </source>
</evidence>
<proteinExistence type="predicted"/>
<sequence length="183" mass="20048">MPKNCMKLTSGGKGNLGKFIERDPNVCAAGKPSAQAQETVALALQHYLLKDAADALLSDAIIPEPKPRPLPPLRKPIPQDTRNSGPFNQVADLINPPTKSKFKCLVDDFMDTAYTSYWKKPLGRVRDPVPMLPEGFDATGTTFGKPTEYSCDLYEVITPKIPLPDKTPYSEGPGVQNTFSRNT</sequence>
<dbReference type="AlphaFoldDB" id="A0A7E5VMT0"/>
<organism evidence="2 3">
    <name type="scientific">Trichoplusia ni</name>
    <name type="common">Cabbage looper</name>
    <dbReference type="NCBI Taxonomy" id="7111"/>
    <lineage>
        <taxon>Eukaryota</taxon>
        <taxon>Metazoa</taxon>
        <taxon>Ecdysozoa</taxon>
        <taxon>Arthropoda</taxon>
        <taxon>Hexapoda</taxon>
        <taxon>Insecta</taxon>
        <taxon>Pterygota</taxon>
        <taxon>Neoptera</taxon>
        <taxon>Endopterygota</taxon>
        <taxon>Lepidoptera</taxon>
        <taxon>Glossata</taxon>
        <taxon>Ditrysia</taxon>
        <taxon>Noctuoidea</taxon>
        <taxon>Noctuidae</taxon>
        <taxon>Plusiinae</taxon>
        <taxon>Trichoplusia</taxon>
    </lineage>
</organism>
<evidence type="ECO:0000313" key="2">
    <source>
        <dbReference type="Proteomes" id="UP000322000"/>
    </source>
</evidence>
<reference evidence="3" key="1">
    <citation type="submission" date="2025-08" db="UniProtKB">
        <authorList>
            <consortium name="RefSeq"/>
        </authorList>
    </citation>
    <scope>IDENTIFICATION</scope>
</reference>
<gene>
    <name evidence="3" type="primary">LOC113495206</name>
</gene>
<feature type="region of interest" description="Disordered" evidence="1">
    <location>
        <begin position="164"/>
        <end position="183"/>
    </location>
</feature>
<name>A0A7E5VMT0_TRINI</name>
<protein>
    <submittedName>
        <fullName evidence="3">Uncharacterized protein LOC113495206 isoform X2</fullName>
    </submittedName>
</protein>
<accession>A0A7E5VMT0</accession>
<feature type="region of interest" description="Disordered" evidence="1">
    <location>
        <begin position="66"/>
        <end position="92"/>
    </location>
</feature>
<keyword evidence="2" id="KW-1185">Reference proteome</keyword>
<evidence type="ECO:0000256" key="1">
    <source>
        <dbReference type="SAM" id="MobiDB-lite"/>
    </source>
</evidence>
<dbReference type="RefSeq" id="XP_026729638.1">
    <property type="nucleotide sequence ID" value="XM_026873837.1"/>
</dbReference>